<dbReference type="CDD" id="cd19534">
    <property type="entry name" value="E_NRPS"/>
    <property type="match status" value="1"/>
</dbReference>
<dbReference type="InterPro" id="IPR020806">
    <property type="entry name" value="PKS_PP-bd"/>
</dbReference>
<dbReference type="Gene3D" id="3.30.559.30">
    <property type="entry name" value="Nonribosomal peptide synthetase, condensation domain"/>
    <property type="match status" value="3"/>
</dbReference>
<keyword evidence="3" id="KW-0596">Phosphopantetheine</keyword>
<dbReference type="InterPro" id="IPR001763">
    <property type="entry name" value="Rhodanese-like_dom"/>
</dbReference>
<dbReference type="InterPro" id="IPR001242">
    <property type="entry name" value="Condensation_dom"/>
</dbReference>
<dbReference type="Gene3D" id="3.30.559.10">
    <property type="entry name" value="Chloramphenicol acetyltransferase-like domain"/>
    <property type="match status" value="3"/>
</dbReference>
<evidence type="ECO:0000313" key="12">
    <source>
        <dbReference type="Proteomes" id="UP000028123"/>
    </source>
</evidence>
<feature type="domain" description="Rhodanese" evidence="10">
    <location>
        <begin position="1087"/>
        <end position="1169"/>
    </location>
</feature>
<evidence type="ECO:0000256" key="7">
    <source>
        <dbReference type="ARBA" id="ARBA00023194"/>
    </source>
</evidence>
<feature type="domain" description="Carrier" evidence="9">
    <location>
        <begin position="556"/>
        <end position="631"/>
    </location>
</feature>
<dbReference type="InterPro" id="IPR009081">
    <property type="entry name" value="PP-bd_ACP"/>
</dbReference>
<evidence type="ECO:0000256" key="3">
    <source>
        <dbReference type="ARBA" id="ARBA00022450"/>
    </source>
</evidence>
<keyword evidence="6" id="KW-0677">Repeat</keyword>
<dbReference type="GO" id="GO:0016874">
    <property type="term" value="F:ligase activity"/>
    <property type="evidence" value="ECO:0007669"/>
    <property type="project" value="UniProtKB-KW"/>
</dbReference>
<feature type="domain" description="Carrier" evidence="9">
    <location>
        <begin position="1596"/>
        <end position="1670"/>
    </location>
</feature>
<dbReference type="Pfam" id="PF00501">
    <property type="entry name" value="AMP-binding"/>
    <property type="match status" value="2"/>
</dbReference>
<dbReference type="OrthoDB" id="9765680at2"/>
<keyword evidence="5" id="KW-0436">Ligase</keyword>
<dbReference type="FunFam" id="1.10.1200.10:FF:000005">
    <property type="entry name" value="Nonribosomal peptide synthetase 1"/>
    <property type="match status" value="2"/>
</dbReference>
<evidence type="ECO:0000256" key="1">
    <source>
        <dbReference type="ARBA" id="ARBA00001957"/>
    </source>
</evidence>
<evidence type="ECO:0000313" key="11">
    <source>
        <dbReference type="EMBL" id="KEQ22993.1"/>
    </source>
</evidence>
<dbReference type="Pfam" id="PF00550">
    <property type="entry name" value="PP-binding"/>
    <property type="match status" value="2"/>
</dbReference>
<dbReference type="Gene3D" id="3.30.300.30">
    <property type="match status" value="2"/>
</dbReference>
<dbReference type="CDD" id="cd19543">
    <property type="entry name" value="DCL_NRPS"/>
    <property type="match status" value="1"/>
</dbReference>
<dbReference type="Gene3D" id="1.10.1200.10">
    <property type="entry name" value="ACP-like"/>
    <property type="match status" value="2"/>
</dbReference>
<dbReference type="GO" id="GO:0031177">
    <property type="term" value="F:phosphopantetheine binding"/>
    <property type="evidence" value="ECO:0007669"/>
    <property type="project" value="InterPro"/>
</dbReference>
<dbReference type="FunFam" id="2.30.38.10:FF:000001">
    <property type="entry name" value="Non-ribosomal peptide synthetase PvdI"/>
    <property type="match status" value="2"/>
</dbReference>
<feature type="non-terminal residue" evidence="11">
    <location>
        <position position="2642"/>
    </location>
</feature>
<comment type="similarity">
    <text evidence="2">Belongs to the ATP-dependent AMP-binding enzyme family.</text>
</comment>
<dbReference type="InterPro" id="IPR020845">
    <property type="entry name" value="AMP-binding_CS"/>
</dbReference>
<dbReference type="Proteomes" id="UP000028123">
    <property type="component" value="Unassembled WGS sequence"/>
</dbReference>
<dbReference type="GO" id="GO:0005829">
    <property type="term" value="C:cytosol"/>
    <property type="evidence" value="ECO:0007669"/>
    <property type="project" value="TreeGrafter"/>
</dbReference>
<protein>
    <recommendedName>
        <fullName evidence="13">Non-ribosomal peptide synthetase</fullName>
    </recommendedName>
</protein>
<dbReference type="NCBIfam" id="TIGR01733">
    <property type="entry name" value="AA-adenyl-dom"/>
    <property type="match status" value="2"/>
</dbReference>
<dbReference type="Pfam" id="PF00668">
    <property type="entry name" value="Condensation"/>
    <property type="match status" value="3"/>
</dbReference>
<feature type="non-terminal residue" evidence="11">
    <location>
        <position position="1"/>
    </location>
</feature>
<keyword evidence="7" id="KW-0045">Antibiotic biosynthesis</keyword>
<gene>
    <name evidence="11" type="ORF">ET33_19185</name>
</gene>
<dbReference type="FunFam" id="3.40.50.12780:FF:000012">
    <property type="entry name" value="Non-ribosomal peptide synthetase"/>
    <property type="match status" value="2"/>
</dbReference>
<keyword evidence="12" id="KW-1185">Reference proteome</keyword>
<sequence>DVVVNNSQVKLSSIEIVTAYEKEQILKHFNDTAAEYPQEKTIHELFEEQAARTPERTAVLFEDERLTYRELNERANRLARTLRAQGVGADVPVAIMVERSLEMIVGIYAILKAGGAYVPIDPEFPTERIRYIAEDSGARLLLTQSRFLDRVPRELESRVIDLNEEAVYAEDATNLPLGSGPRDMSYVIYTSGSTGKPKGVMVEHHGVLNRLQWMQQRYQVGERDVILQKTPFTFDVSVWELFGWATVGASVCLLIPGGEKSPERILETIGRYGVTRTHFVPAMMPAFLDYAEQQPEHELAEQTASLVLVSVSGEALPPQHVARFYQTFGRLNGARLVNLYGPTEATVEVSYFDCEPDESYAVIPIGKPVHNTRLYILKEGTEQLQPIGVAGELCIAGVQVARGYLNRPELTAEKFTADPFVAGERMYRTGDLTRLLPDGNVEYLGRIDHQVKIRGYRIELGEIEAQLLKLAPVQQAVVIAREDGSGQEQLCAYIVAEQQMTVSELRGELSRELPGYMIPSYFVQMEQMPLSANGKLDRKALPAPEGSVPTGTEYVAPRTAVEAQLVGIWQEVLGIGKVGIRDNFFEIGGHSLRATVLVARIHKELHSSIALREVFQATTIEQMAQLIEERDTLTYSSIPLIEERAYYPVSSGQKRLYLLSHLEGGEISYNMPEIMTVEGALDRDRLENVFQQLIQHHETLRTSFELIDGQPVQRVHASVPFKVEYAQVGHEQLEHHIRGFIRAFDLSQAPLLRVGLVELEKDRHLLLFDMHHIISDGVSVGIMVHEFGRLYEGNELLPLRIQYKDYAAWQLSEVQSERVSRQEAYWLDAFKGELPVLDLPTDYVRPTLQSFEGNRFEFTIDNQRSSGLRKLAAETGSTLYMVLLAIYTSMLHKYAGQEDIIVGTPIAGRPHADLESMIGMFVNTLAIRNFPSGEKTFYDYVLEVKETALRAYDNQDYPFEELVDKLNVKRDLSRNPLFDTMFVLQNAEPGDHELEGLQFKSYPHEHQVAKFDLVFTVVEGAELVCSVEYARALYKEETIKRMALHFTQLMDEAIQTPHEKLSNLGMITEQEKTLITQSFNDTAADYPRERTLHELFEQQAEQTADRVAVVFEDKQLTYCELNERANRLARTLRAEGVQPDQLVGIMVERSLDMIVGIFGILKAGGAYVPIDPDYPQERIQYMLADSDVGLLLTQNHLMDQVDFAGKLVDLNSDASYHEDGSNLGIAVESNHLAYVIYTSGTTGKPKGTLIEHKNVVRLLFNDRNLFDFGASDTWTLFHSFCFDFSVWEMYGALLYGGKLVIVPPLTAKSPEQFLQLLKTQQVTILNQTPTYFYQLQQEELSHAGAELKLRNIIFGGEALSPALLKDWRAKYPHIKLINMYGITETTVHVTYKEITETEIALGKSNIGTTIPTLRAYILDEQRRIQPIGIAGEMYVAGEGLARGYLNRPELTAARFVDNPYEHGERMYRTGDLARWLPDGNLEYLGRIDHQVKIRGYRIELGEVEAQLLKVASMHEATVLAREDANGQKYLVAYFVASQELTVSDLRGALAEELPGYMIPSYFVQLEQMPLTPNGKLDRKALPAPEGSVQTGTDYVAPRTDVEQALASVWQGVLGAGKVGIRDNFFELGGDSIKAIQVSSRLFQAGYKLEMKDLFKHPTIGELSTYIQAVTRIAEQGEVRGAAKLTPIQRWFFEQPSADPHHFNQAVMLYREQGFEEAAVRQAMQKIAEHHDALRLVYRQTEQGYEAWNRGIGEGELYSLEVVNFQGEADIAQAVEAKASEIQGSINLSEGPLMKLGLFRCDDGDHLLIAIHHLAVDGVSWRILFEDFATGYEQALNGEEIRLPQKTDSFRNWAQQLEEYAKSPVLESERSYWERLEQGKPTPLPKDTEQGAAWVRDSEAVTARWTEAETEQLLKEAHRAYNTEMNDLLLTALGRAIQSWTGMEQVLVNLEGHGREQIVADIDITRTIGWFTSQYPVVLEMGASKDTGYQIKRVKEGLRQIPQKGIGYGILKHLAGAEEDRALLTAKPEISFNYLGQFDQDFENSELQISPYSVGASLSGNRTQNYALDINGMISGGALQLTITYSGKEYRSETMERLAGMIRQALQEVIGHCVEKEQPELTPSDVLLKGLTVEELEQLVEQTGRIGELEDVYKLTPMQKGMLFHSQLEPDSAAYIEQLTFELRGTFGIESFVKSLDVLARRHAILRTNFYTARGDLPVQVVFRNKKLESHYEDLRGMNEVQREAYLAAYAEKDKTRGFDLTEDALLRISILRTGEESYRHLWSFHHIIMDGWCVPLVTNEVFDIYFALEQGRKPELAPVQPYSQYIEWLEQRDEEEASTYWSEYLKGYDQQPVLPQGKAEEKAAEDKVTARAPEQVVRDLGLDLTQRLNQVAKQHQVTVNTLLQVAWGILLQRYNGIQDVVFGSVVSGRPAEIPGIESIIGLFINTIPVRIRTEESDTVADVIRRSQEQSLASHAYDTYPLYEIQAQTEQKQQLITHIMVFENYPVEQQMEQSGSNQADFEITGVHMFEQTNYPFDVLVVPGEEMKIILRYNGMIYDGDAVEQLGSHLVWLMEQFVANPSIRVRDLELTTEAEKIQILEHFNDTAAEYPREKTIHELFEEQVERTPEHVAVVFEGSELTYRE</sequence>
<dbReference type="InterPro" id="IPR010060">
    <property type="entry name" value="NRPS_synth"/>
</dbReference>
<dbReference type="InterPro" id="IPR000873">
    <property type="entry name" value="AMP-dep_synth/lig_dom"/>
</dbReference>
<dbReference type="FunFam" id="3.30.300.30:FF:000010">
    <property type="entry name" value="Enterobactin synthetase component F"/>
    <property type="match status" value="2"/>
</dbReference>
<dbReference type="PROSITE" id="PS00455">
    <property type="entry name" value="AMP_BINDING"/>
    <property type="match status" value="2"/>
</dbReference>
<dbReference type="PROSITE" id="PS00012">
    <property type="entry name" value="PHOSPHOPANTETHEINE"/>
    <property type="match status" value="1"/>
</dbReference>
<evidence type="ECO:0000256" key="6">
    <source>
        <dbReference type="ARBA" id="ARBA00022737"/>
    </source>
</evidence>
<dbReference type="InterPro" id="IPR023213">
    <property type="entry name" value="CAT-like_dom_sf"/>
</dbReference>
<evidence type="ECO:0000256" key="8">
    <source>
        <dbReference type="ARBA" id="ARBA00023268"/>
    </source>
</evidence>
<dbReference type="CDD" id="cd05930">
    <property type="entry name" value="A_NRPS"/>
    <property type="match status" value="1"/>
</dbReference>
<dbReference type="GO" id="GO:0044550">
    <property type="term" value="P:secondary metabolite biosynthetic process"/>
    <property type="evidence" value="ECO:0007669"/>
    <property type="project" value="UniProtKB-ARBA"/>
</dbReference>
<organism evidence="11 12">
    <name type="scientific">Paenibacillus tyrfis</name>
    <dbReference type="NCBI Taxonomy" id="1501230"/>
    <lineage>
        <taxon>Bacteria</taxon>
        <taxon>Bacillati</taxon>
        <taxon>Bacillota</taxon>
        <taxon>Bacilli</taxon>
        <taxon>Bacillales</taxon>
        <taxon>Paenibacillaceae</taxon>
        <taxon>Paenibacillus</taxon>
    </lineage>
</organism>
<dbReference type="eggNOG" id="COG1020">
    <property type="taxonomic scope" value="Bacteria"/>
</dbReference>
<dbReference type="SUPFAM" id="SSF47336">
    <property type="entry name" value="ACP-like"/>
    <property type="match status" value="2"/>
</dbReference>
<dbReference type="CDD" id="cd19531">
    <property type="entry name" value="LCL_NRPS-like"/>
    <property type="match status" value="1"/>
</dbReference>
<dbReference type="InterPro" id="IPR045851">
    <property type="entry name" value="AMP-bd_C_sf"/>
</dbReference>
<dbReference type="RefSeq" id="WP_036689925.1">
    <property type="nucleotide sequence ID" value="NZ_JNVM01000029.1"/>
</dbReference>
<dbReference type="Gene3D" id="2.30.38.10">
    <property type="entry name" value="Luciferase, Domain 3"/>
    <property type="match status" value="2"/>
</dbReference>
<dbReference type="InterPro" id="IPR006162">
    <property type="entry name" value="Ppantetheine_attach_site"/>
</dbReference>
<comment type="cofactor">
    <cofactor evidence="1">
        <name>pantetheine 4'-phosphate</name>
        <dbReference type="ChEBI" id="CHEBI:47942"/>
    </cofactor>
</comment>
<dbReference type="SUPFAM" id="SSF56801">
    <property type="entry name" value="Acetyl-CoA synthetase-like"/>
    <property type="match status" value="3"/>
</dbReference>
<dbReference type="PROSITE" id="PS50206">
    <property type="entry name" value="RHODANESE_3"/>
    <property type="match status" value="1"/>
</dbReference>
<keyword evidence="8" id="KW-0511">Multifunctional enzyme</keyword>
<dbReference type="PANTHER" id="PTHR45527">
    <property type="entry name" value="NONRIBOSOMAL PEPTIDE SYNTHETASE"/>
    <property type="match status" value="1"/>
</dbReference>
<dbReference type="Gene3D" id="3.40.50.980">
    <property type="match status" value="4"/>
</dbReference>
<proteinExistence type="inferred from homology"/>
<dbReference type="FunFam" id="3.40.50.980:FF:000002">
    <property type="entry name" value="Enterobactin synthetase component F"/>
    <property type="match status" value="1"/>
</dbReference>
<evidence type="ECO:0008006" key="13">
    <source>
        <dbReference type="Google" id="ProtNLM"/>
    </source>
</evidence>
<dbReference type="FunFam" id="3.40.50.980:FF:000001">
    <property type="entry name" value="Non-ribosomal peptide synthetase"/>
    <property type="match status" value="2"/>
</dbReference>
<evidence type="ECO:0000259" key="9">
    <source>
        <dbReference type="PROSITE" id="PS50075"/>
    </source>
</evidence>
<evidence type="ECO:0000256" key="2">
    <source>
        <dbReference type="ARBA" id="ARBA00006432"/>
    </source>
</evidence>
<dbReference type="PROSITE" id="PS50075">
    <property type="entry name" value="CARRIER"/>
    <property type="match status" value="2"/>
</dbReference>
<evidence type="ECO:0000256" key="5">
    <source>
        <dbReference type="ARBA" id="ARBA00022598"/>
    </source>
</evidence>
<dbReference type="InterPro" id="IPR025110">
    <property type="entry name" value="AMP-bd_C"/>
</dbReference>
<reference evidence="11 12" key="1">
    <citation type="submission" date="2014-06" db="EMBL/GenBank/DDBJ databases">
        <title>Draft genome sequence of Paenibacillus sp. MSt1.</title>
        <authorList>
            <person name="Aw Y.K."/>
            <person name="Ong K.S."/>
            <person name="Gan H.M."/>
            <person name="Lee S.M."/>
        </authorList>
    </citation>
    <scope>NUCLEOTIDE SEQUENCE [LARGE SCALE GENOMIC DNA]</scope>
    <source>
        <strain evidence="11 12">MSt1</strain>
    </source>
</reference>
<dbReference type="NCBIfam" id="NF003417">
    <property type="entry name" value="PRK04813.1"/>
    <property type="match status" value="2"/>
</dbReference>
<evidence type="ECO:0000259" key="10">
    <source>
        <dbReference type="PROSITE" id="PS50206"/>
    </source>
</evidence>
<dbReference type="Pfam" id="PF13193">
    <property type="entry name" value="AMP-binding_C"/>
    <property type="match status" value="2"/>
</dbReference>
<dbReference type="NCBIfam" id="TIGR01720">
    <property type="entry name" value="NRPS-para261"/>
    <property type="match status" value="1"/>
</dbReference>
<dbReference type="SUPFAM" id="SSF52777">
    <property type="entry name" value="CoA-dependent acyltransferases"/>
    <property type="match status" value="6"/>
</dbReference>
<dbReference type="InterPro" id="IPR010071">
    <property type="entry name" value="AA_adenyl_dom"/>
</dbReference>
<dbReference type="Gene3D" id="3.40.50.12780">
    <property type="entry name" value="N-terminal domain of ligase-like"/>
    <property type="match status" value="1"/>
</dbReference>
<evidence type="ECO:0000256" key="4">
    <source>
        <dbReference type="ARBA" id="ARBA00022553"/>
    </source>
</evidence>
<dbReference type="GO" id="GO:0043041">
    <property type="term" value="P:amino acid activation for nonribosomal peptide biosynthetic process"/>
    <property type="evidence" value="ECO:0007669"/>
    <property type="project" value="TreeGrafter"/>
</dbReference>
<dbReference type="InterPro" id="IPR036736">
    <property type="entry name" value="ACP-like_sf"/>
</dbReference>
<name>A0A081NX20_9BACL</name>
<dbReference type="PANTHER" id="PTHR45527:SF1">
    <property type="entry name" value="FATTY ACID SYNTHASE"/>
    <property type="match status" value="1"/>
</dbReference>
<dbReference type="GO" id="GO:0008610">
    <property type="term" value="P:lipid biosynthetic process"/>
    <property type="evidence" value="ECO:0007669"/>
    <property type="project" value="UniProtKB-ARBA"/>
</dbReference>
<dbReference type="SMART" id="SM00823">
    <property type="entry name" value="PKS_PP"/>
    <property type="match status" value="2"/>
</dbReference>
<accession>A0A081NX20</accession>
<dbReference type="GO" id="GO:0017000">
    <property type="term" value="P:antibiotic biosynthetic process"/>
    <property type="evidence" value="ECO:0007669"/>
    <property type="project" value="UniProtKB-KW"/>
</dbReference>
<comment type="caution">
    <text evidence="11">The sequence shown here is derived from an EMBL/GenBank/DDBJ whole genome shotgun (WGS) entry which is preliminary data.</text>
</comment>
<dbReference type="EMBL" id="JNVM01000029">
    <property type="protein sequence ID" value="KEQ22993.1"/>
    <property type="molecule type" value="Genomic_DNA"/>
</dbReference>
<dbReference type="InterPro" id="IPR042099">
    <property type="entry name" value="ANL_N_sf"/>
</dbReference>
<keyword evidence="4" id="KW-0597">Phosphoprotein</keyword>